<protein>
    <submittedName>
        <fullName evidence="1">Phosphoglycolate phosphatase</fullName>
    </submittedName>
</protein>
<dbReference type="Pfam" id="PF00702">
    <property type="entry name" value="Hydrolase"/>
    <property type="match status" value="1"/>
</dbReference>
<reference evidence="1" key="1">
    <citation type="journal article" date="2014" name="Int. J. Syst. Evol. Microbiol.">
        <title>Complete genome sequence of Corynebacterium casei LMG S-19264T (=DSM 44701T), isolated from a smear-ripened cheese.</title>
        <authorList>
            <consortium name="US DOE Joint Genome Institute (JGI-PGF)"/>
            <person name="Walter F."/>
            <person name="Albersmeier A."/>
            <person name="Kalinowski J."/>
            <person name="Ruckert C."/>
        </authorList>
    </citation>
    <scope>NUCLEOTIDE SEQUENCE</scope>
    <source>
        <strain evidence="1">VKM Ac-1321</strain>
    </source>
</reference>
<dbReference type="InterPro" id="IPR023198">
    <property type="entry name" value="PGP-like_dom2"/>
</dbReference>
<dbReference type="SFLD" id="SFLDG01129">
    <property type="entry name" value="C1.5:_HAD__Beta-PGM__Phosphata"/>
    <property type="match status" value="1"/>
</dbReference>
<accession>A0A9W6NR25</accession>
<comment type="caution">
    <text evidence="1">The sequence shown here is derived from an EMBL/GenBank/DDBJ whole genome shotgun (WGS) entry which is preliminary data.</text>
</comment>
<dbReference type="PANTHER" id="PTHR47829">
    <property type="entry name" value="HYDROLASE, PUTATIVE (AFU_ORTHOLOGUE AFUA_1G12880)-RELATED"/>
    <property type="match status" value="1"/>
</dbReference>
<keyword evidence="2" id="KW-1185">Reference proteome</keyword>
<evidence type="ECO:0000313" key="1">
    <source>
        <dbReference type="EMBL" id="GLL06790.1"/>
    </source>
</evidence>
<dbReference type="CDD" id="cd02603">
    <property type="entry name" value="HAD_sEH-N_like"/>
    <property type="match status" value="1"/>
</dbReference>
<dbReference type="Gene3D" id="3.40.50.1000">
    <property type="entry name" value="HAD superfamily/HAD-like"/>
    <property type="match status" value="1"/>
</dbReference>
<proteinExistence type="predicted"/>
<dbReference type="Proteomes" id="UP001143480">
    <property type="component" value="Unassembled WGS sequence"/>
</dbReference>
<dbReference type="InterPro" id="IPR036412">
    <property type="entry name" value="HAD-like_sf"/>
</dbReference>
<dbReference type="AlphaFoldDB" id="A0A9W6NR25"/>
<dbReference type="InterPro" id="IPR052898">
    <property type="entry name" value="ACAD10-like"/>
</dbReference>
<dbReference type="InterPro" id="IPR023214">
    <property type="entry name" value="HAD_sf"/>
</dbReference>
<dbReference type="RefSeq" id="WP_223096288.1">
    <property type="nucleotide sequence ID" value="NZ_BAAAXA010000001.1"/>
</dbReference>
<dbReference type="InterPro" id="IPR006439">
    <property type="entry name" value="HAD-SF_hydro_IA"/>
</dbReference>
<dbReference type="SFLD" id="SFLDS00003">
    <property type="entry name" value="Haloacid_Dehalogenase"/>
    <property type="match status" value="1"/>
</dbReference>
<dbReference type="EMBL" id="BSFP01000078">
    <property type="protein sequence ID" value="GLL06790.1"/>
    <property type="molecule type" value="Genomic_DNA"/>
</dbReference>
<organism evidence="1 2">
    <name type="scientific">Dactylosporangium matsuzakiense</name>
    <dbReference type="NCBI Taxonomy" id="53360"/>
    <lineage>
        <taxon>Bacteria</taxon>
        <taxon>Bacillati</taxon>
        <taxon>Actinomycetota</taxon>
        <taxon>Actinomycetes</taxon>
        <taxon>Micromonosporales</taxon>
        <taxon>Micromonosporaceae</taxon>
        <taxon>Dactylosporangium</taxon>
    </lineage>
</organism>
<dbReference type="PRINTS" id="PR00413">
    <property type="entry name" value="HADHALOGNASE"/>
</dbReference>
<reference evidence="1" key="2">
    <citation type="submission" date="2023-01" db="EMBL/GenBank/DDBJ databases">
        <authorList>
            <person name="Sun Q."/>
            <person name="Evtushenko L."/>
        </authorList>
    </citation>
    <scope>NUCLEOTIDE SEQUENCE</scope>
    <source>
        <strain evidence="1">VKM Ac-1321</strain>
    </source>
</reference>
<gene>
    <name evidence="1" type="ORF">GCM10017581_085400</name>
</gene>
<dbReference type="SUPFAM" id="SSF56784">
    <property type="entry name" value="HAD-like"/>
    <property type="match status" value="1"/>
</dbReference>
<name>A0A9W6NR25_9ACTN</name>
<dbReference type="Gene3D" id="1.10.150.240">
    <property type="entry name" value="Putative phosphatase, domain 2"/>
    <property type="match status" value="1"/>
</dbReference>
<dbReference type="NCBIfam" id="TIGR01509">
    <property type="entry name" value="HAD-SF-IA-v3"/>
    <property type="match status" value="1"/>
</dbReference>
<evidence type="ECO:0000313" key="2">
    <source>
        <dbReference type="Proteomes" id="UP001143480"/>
    </source>
</evidence>
<sequence>MTLRGLLVDWGGVLTSDVFASFDAFCAREGLPPGTVRELFRADPSARELLAGLEDGTLPDAQFEAGFAALLGPGIAPEGLIGRLMGDAGDDPAMLEFVRSARRAGIRTGLISNSWGVDRYDREVLVELFDGVVISGEVGLRKPAPEIYALGAEAVGLPPAACAYVDDLPGNLKPARALGMTTLHHRDADATIAALRPLLGLAS</sequence>
<dbReference type="PANTHER" id="PTHR47829:SF1">
    <property type="entry name" value="HAD FAMILY PHOSPHATASE"/>
    <property type="match status" value="1"/>
</dbReference>